<proteinExistence type="predicted"/>
<organism evidence="6 7">
    <name type="scientific">Jiangella anatolica</name>
    <dbReference type="NCBI Taxonomy" id="2670374"/>
    <lineage>
        <taxon>Bacteria</taxon>
        <taxon>Bacillati</taxon>
        <taxon>Actinomycetota</taxon>
        <taxon>Actinomycetes</taxon>
        <taxon>Jiangellales</taxon>
        <taxon>Jiangellaceae</taxon>
        <taxon>Jiangella</taxon>
    </lineage>
</organism>
<keyword evidence="4 5" id="KW-0472">Membrane</keyword>
<keyword evidence="7" id="KW-1185">Reference proteome</keyword>
<comment type="caution">
    <text evidence="6">The sequence shown here is derived from an EMBL/GenBank/DDBJ whole genome shotgun (WGS) entry which is preliminary data.</text>
</comment>
<dbReference type="GO" id="GO:0016020">
    <property type="term" value="C:membrane"/>
    <property type="evidence" value="ECO:0007669"/>
    <property type="project" value="UniProtKB-SubCell"/>
</dbReference>
<dbReference type="Proteomes" id="UP000248764">
    <property type="component" value="Unassembled WGS sequence"/>
</dbReference>
<accession>A0A2W2BGP9</accession>
<sequence length="270" mass="27223">MTVNVAAGGLVRACHPEPTAAVTALSGLLALRLGHSPATLALVMAAVFTGQLTVGWSNDLIDAGRDRLVGRADKPLATGRVTARTVRVALAVAAVLCVVLSLALGAAAGLVHLFLVGCGVAYNLVLKRTALSWLPYAIAFGLLPAVVSLALDPPEWPPAWMIAAGALLGVGAHLVNVLPDLDDDAATGVRGLPHRLGPVRARVTAVVVLAAASVLVVLGPGRPPGWAWAGLAVVGVLVVAALRGRGATPFRAAMAIALADVVLLVLRGGG</sequence>
<dbReference type="Pfam" id="PF01040">
    <property type="entry name" value="UbiA"/>
    <property type="match status" value="1"/>
</dbReference>
<feature type="transmembrane region" description="Helical" evidence="5">
    <location>
        <begin position="225"/>
        <end position="242"/>
    </location>
</feature>
<evidence type="ECO:0000256" key="1">
    <source>
        <dbReference type="ARBA" id="ARBA00004141"/>
    </source>
</evidence>
<evidence type="ECO:0008006" key="8">
    <source>
        <dbReference type="Google" id="ProtNLM"/>
    </source>
</evidence>
<dbReference type="CDD" id="cd13956">
    <property type="entry name" value="PT_UbiA"/>
    <property type="match status" value="1"/>
</dbReference>
<evidence type="ECO:0000256" key="5">
    <source>
        <dbReference type="SAM" id="Phobius"/>
    </source>
</evidence>
<evidence type="ECO:0000256" key="2">
    <source>
        <dbReference type="ARBA" id="ARBA00022692"/>
    </source>
</evidence>
<reference evidence="6 7" key="1">
    <citation type="submission" date="2018-01" db="EMBL/GenBank/DDBJ databases">
        <title>Draft genome sequence of Jiangella sp. GTF31.</title>
        <authorList>
            <person name="Sahin N."/>
            <person name="Ay H."/>
            <person name="Saygin H."/>
        </authorList>
    </citation>
    <scope>NUCLEOTIDE SEQUENCE [LARGE SCALE GENOMIC DNA]</scope>
    <source>
        <strain evidence="6 7">GTF31</strain>
    </source>
</reference>
<protein>
    <recommendedName>
        <fullName evidence="8">Ubiquinone biosynthesis protein UbiA</fullName>
    </recommendedName>
</protein>
<dbReference type="InterPro" id="IPR044878">
    <property type="entry name" value="UbiA_sf"/>
</dbReference>
<feature type="transmembrane region" description="Helical" evidence="5">
    <location>
        <begin position="157"/>
        <end position="178"/>
    </location>
</feature>
<dbReference type="Gene3D" id="1.10.357.140">
    <property type="entry name" value="UbiA prenyltransferase"/>
    <property type="match status" value="1"/>
</dbReference>
<keyword evidence="2 5" id="KW-0812">Transmembrane</keyword>
<feature type="transmembrane region" description="Helical" evidence="5">
    <location>
        <begin position="133"/>
        <end position="151"/>
    </location>
</feature>
<dbReference type="AlphaFoldDB" id="A0A2W2BGP9"/>
<evidence type="ECO:0000313" key="7">
    <source>
        <dbReference type="Proteomes" id="UP000248764"/>
    </source>
</evidence>
<evidence type="ECO:0000313" key="6">
    <source>
        <dbReference type="EMBL" id="PZF86691.1"/>
    </source>
</evidence>
<comment type="subcellular location">
    <subcellularLocation>
        <location evidence="1">Membrane</location>
        <topology evidence="1">Multi-pass membrane protein</topology>
    </subcellularLocation>
</comment>
<gene>
    <name evidence="6" type="ORF">C1I92_00510</name>
</gene>
<evidence type="ECO:0000256" key="4">
    <source>
        <dbReference type="ARBA" id="ARBA00023136"/>
    </source>
</evidence>
<dbReference type="RefSeq" id="WP_111252689.1">
    <property type="nucleotide sequence ID" value="NZ_POTW01000001.1"/>
</dbReference>
<dbReference type="EMBL" id="POTW01000001">
    <property type="protein sequence ID" value="PZF86691.1"/>
    <property type="molecule type" value="Genomic_DNA"/>
</dbReference>
<evidence type="ECO:0000256" key="3">
    <source>
        <dbReference type="ARBA" id="ARBA00022989"/>
    </source>
</evidence>
<dbReference type="InterPro" id="IPR000537">
    <property type="entry name" value="UbiA_prenyltransferase"/>
</dbReference>
<feature type="transmembrane region" description="Helical" evidence="5">
    <location>
        <begin position="199"/>
        <end position="219"/>
    </location>
</feature>
<name>A0A2W2BGP9_9ACTN</name>
<keyword evidence="3 5" id="KW-1133">Transmembrane helix</keyword>
<dbReference type="GO" id="GO:0016765">
    <property type="term" value="F:transferase activity, transferring alkyl or aryl (other than methyl) groups"/>
    <property type="evidence" value="ECO:0007669"/>
    <property type="project" value="InterPro"/>
</dbReference>